<feature type="chain" id="PRO_5012500208" evidence="1">
    <location>
        <begin position="29"/>
        <end position="346"/>
    </location>
</feature>
<dbReference type="Gene3D" id="2.60.120.260">
    <property type="entry name" value="Galactose-binding domain-like"/>
    <property type="match status" value="1"/>
</dbReference>
<sequence>MKKKISLVLSIILAFTFFSFLNPTSARAENKDVVVGEKNLNSTNLGDQLLQPEKGWKRYDDSNININYIGNWKKFNHESLYNKSSNESDTSKTNKVKFKFSGNKFRIISWNSNTDSNISSEAKINIDNEKSGKINFKVGTVIQGSVLVYQNLELDNKEHIVEIINESNKYISIDAIDIDENGELKPYVDSITLDKTSISVIAGKTESLTAMVKPDDATNKEIEWSSSDKDIAEYKDGKVVAGKKIGHATITAKVKGIDLKATCEVNVTEDRNKAILAITMVNGITKEYDVSADEAAAFEKWFDSSNGKGQLRYGFNKKINPYKQVKEYVVFDKIASFEIRSYEADK</sequence>
<protein>
    <submittedName>
        <fullName evidence="3">Uncharacterized conserved protein YjdB, contains Ig-like domain</fullName>
    </submittedName>
</protein>
<accession>A0A1M6CRJ9</accession>
<dbReference type="AlphaFoldDB" id="A0A1M6CRJ9"/>
<dbReference type="Pfam" id="PF02368">
    <property type="entry name" value="Big_2"/>
    <property type="match status" value="1"/>
</dbReference>
<gene>
    <name evidence="3" type="ORF">SAMN02745163_00533</name>
</gene>
<organism evidence="3 4">
    <name type="scientific">Clostridium cavendishii DSM 21758</name>
    <dbReference type="NCBI Taxonomy" id="1121302"/>
    <lineage>
        <taxon>Bacteria</taxon>
        <taxon>Bacillati</taxon>
        <taxon>Bacillota</taxon>
        <taxon>Clostridia</taxon>
        <taxon>Eubacteriales</taxon>
        <taxon>Clostridiaceae</taxon>
        <taxon>Clostridium</taxon>
    </lineage>
</organism>
<name>A0A1M6CRJ9_9CLOT</name>
<dbReference type="OrthoDB" id="1937631at2"/>
<evidence type="ECO:0000259" key="2">
    <source>
        <dbReference type="SMART" id="SM00635"/>
    </source>
</evidence>
<proteinExistence type="predicted"/>
<feature type="domain" description="BIG2" evidence="2">
    <location>
        <begin position="187"/>
        <end position="264"/>
    </location>
</feature>
<dbReference type="RefSeq" id="WP_072985016.1">
    <property type="nucleotide sequence ID" value="NZ_FQZB01000004.1"/>
</dbReference>
<dbReference type="Gene3D" id="2.60.40.1080">
    <property type="match status" value="1"/>
</dbReference>
<dbReference type="InterPro" id="IPR008964">
    <property type="entry name" value="Invasin/intimin_cell_adhesion"/>
</dbReference>
<evidence type="ECO:0000256" key="1">
    <source>
        <dbReference type="SAM" id="SignalP"/>
    </source>
</evidence>
<feature type="signal peptide" evidence="1">
    <location>
        <begin position="1"/>
        <end position="28"/>
    </location>
</feature>
<reference evidence="3 4" key="1">
    <citation type="submission" date="2016-11" db="EMBL/GenBank/DDBJ databases">
        <authorList>
            <person name="Jaros S."/>
            <person name="Januszkiewicz K."/>
            <person name="Wedrychowicz H."/>
        </authorList>
    </citation>
    <scope>NUCLEOTIDE SEQUENCE [LARGE SCALE GENOMIC DNA]</scope>
    <source>
        <strain evidence="3 4">DSM 21758</strain>
    </source>
</reference>
<dbReference type="SUPFAM" id="SSF49373">
    <property type="entry name" value="Invasin/intimin cell-adhesion fragments"/>
    <property type="match status" value="1"/>
</dbReference>
<dbReference type="EMBL" id="FQZB01000004">
    <property type="protein sequence ID" value="SHI63642.1"/>
    <property type="molecule type" value="Genomic_DNA"/>
</dbReference>
<dbReference type="Proteomes" id="UP000184310">
    <property type="component" value="Unassembled WGS sequence"/>
</dbReference>
<evidence type="ECO:0000313" key="3">
    <source>
        <dbReference type="EMBL" id="SHI63642.1"/>
    </source>
</evidence>
<keyword evidence="1" id="KW-0732">Signal</keyword>
<dbReference type="InterPro" id="IPR003343">
    <property type="entry name" value="Big_2"/>
</dbReference>
<keyword evidence="4" id="KW-1185">Reference proteome</keyword>
<dbReference type="STRING" id="1121302.SAMN02745163_00533"/>
<evidence type="ECO:0000313" key="4">
    <source>
        <dbReference type="Proteomes" id="UP000184310"/>
    </source>
</evidence>
<dbReference type="SMART" id="SM00635">
    <property type="entry name" value="BID_2"/>
    <property type="match status" value="1"/>
</dbReference>